<dbReference type="InterPro" id="IPR012001">
    <property type="entry name" value="Thiamin_PyroP_enz_TPP-bd_dom"/>
</dbReference>
<comment type="similarity">
    <text evidence="4 11">Belongs to the TPP enzyme family.</text>
</comment>
<protein>
    <recommendedName>
        <fullName evidence="5">Alpha-keto-acid decarboxylase</fullName>
    </recommendedName>
</protein>
<dbReference type="CDD" id="cd07038">
    <property type="entry name" value="TPP_PYR_PDC_IPDC_like"/>
    <property type="match status" value="1"/>
</dbReference>
<keyword evidence="16" id="KW-1185">Reference proteome</keyword>
<dbReference type="RefSeq" id="WP_323196504.1">
    <property type="nucleotide sequence ID" value="NZ_JAYGHG010000019.1"/>
</dbReference>
<dbReference type="InterPro" id="IPR011766">
    <property type="entry name" value="TPP_enzyme_TPP-bd"/>
</dbReference>
<evidence type="ECO:0000256" key="1">
    <source>
        <dbReference type="ARBA" id="ARBA00001920"/>
    </source>
</evidence>
<dbReference type="InterPro" id="IPR012000">
    <property type="entry name" value="Thiamin_PyroP_enz_cen_dom"/>
</dbReference>
<evidence type="ECO:0000259" key="12">
    <source>
        <dbReference type="Pfam" id="PF00205"/>
    </source>
</evidence>
<dbReference type="Gene3D" id="3.40.50.970">
    <property type="match status" value="2"/>
</dbReference>
<feature type="domain" description="Thiamine pyrophosphate enzyme central" evidence="12">
    <location>
        <begin position="198"/>
        <end position="317"/>
    </location>
</feature>
<keyword evidence="9 11" id="KW-0786">Thiamine pyrophosphate</keyword>
<comment type="cofactor">
    <cofactor evidence="1">
        <name>a metal cation</name>
        <dbReference type="ChEBI" id="CHEBI:25213"/>
    </cofactor>
</comment>
<dbReference type="InterPro" id="IPR000399">
    <property type="entry name" value="TPP-bd_CS"/>
</dbReference>
<dbReference type="PIRSF" id="PIRSF036565">
    <property type="entry name" value="Pyruvt_ip_decrb"/>
    <property type="match status" value="1"/>
</dbReference>
<proteinExistence type="inferred from homology"/>
<evidence type="ECO:0000256" key="8">
    <source>
        <dbReference type="ARBA" id="ARBA00022842"/>
    </source>
</evidence>
<dbReference type="InterPro" id="IPR012110">
    <property type="entry name" value="PDC/IPDC-like"/>
</dbReference>
<evidence type="ECO:0000256" key="5">
    <source>
        <dbReference type="ARBA" id="ARBA00020054"/>
    </source>
</evidence>
<feature type="domain" description="Thiamine pyrophosphate enzyme N-terminal TPP-binding" evidence="14">
    <location>
        <begin position="3"/>
        <end position="102"/>
    </location>
</feature>
<keyword evidence="8" id="KW-0460">Magnesium</keyword>
<dbReference type="PANTHER" id="PTHR43452">
    <property type="entry name" value="PYRUVATE DECARBOXYLASE"/>
    <property type="match status" value="1"/>
</dbReference>
<dbReference type="InterPro" id="IPR029035">
    <property type="entry name" value="DHS-like_NAD/FAD-binding_dom"/>
</dbReference>
<dbReference type="Proteomes" id="UP001302120">
    <property type="component" value="Unassembled WGS sequence"/>
</dbReference>
<keyword evidence="10" id="KW-0456">Lyase</keyword>
<evidence type="ECO:0000259" key="14">
    <source>
        <dbReference type="Pfam" id="PF02776"/>
    </source>
</evidence>
<evidence type="ECO:0000256" key="3">
    <source>
        <dbReference type="ARBA" id="ARBA00002938"/>
    </source>
</evidence>
<keyword evidence="6" id="KW-0479">Metal-binding</keyword>
<organism evidence="15 16">
    <name type="scientific">Nodularia harveyana UHCC-0300</name>
    <dbReference type="NCBI Taxonomy" id="2974287"/>
    <lineage>
        <taxon>Bacteria</taxon>
        <taxon>Bacillati</taxon>
        <taxon>Cyanobacteriota</taxon>
        <taxon>Cyanophyceae</taxon>
        <taxon>Nostocales</taxon>
        <taxon>Nodulariaceae</taxon>
        <taxon>Nodularia</taxon>
    </lineage>
</organism>
<dbReference type="PANTHER" id="PTHR43452:SF30">
    <property type="entry name" value="PYRUVATE DECARBOXYLASE ISOZYME 1-RELATED"/>
    <property type="match status" value="1"/>
</dbReference>
<comment type="function">
    <text evidence="3">Decarboxylates branched-chain and aromatic alpha-keto acids to aldehydes.</text>
</comment>
<dbReference type="InterPro" id="IPR047213">
    <property type="entry name" value="TPP_PYR_PDC_IPDC-like"/>
</dbReference>
<dbReference type="SUPFAM" id="SSF52518">
    <property type="entry name" value="Thiamin diphosphate-binding fold (THDP-binding)"/>
    <property type="match status" value="2"/>
</dbReference>
<sequence>MTTVSEYLFQRLESLGVEHIFGVPGDYVLDLMDVLNKTPINLICNCNELNAGYAADAYARVRGLGAVCITYGVGGFSLVNAVVGAYAERVPLVVISGAPNSSVKTSNLLLHHTTGDYNLQLSIMEKITVAAVNLTKASQAATQIDQTLAACLHYKRPVYIEIPLDLVNQTCIIPENQPPLSLKFTNPETESAALEEAVEEAVNLLENAQRPVILAGVEFNRFGLQDKLLQLLEITGYPLATTMLGKSCISEMHSQFIGNYLGALSRDNICERIETADCVLCLGAIMSDMNLGGYTANLDERKLINANSEKVKIKHHFYQPVYLGDFIDGLISKLQKKDHETLDIIPAYHILSESFIPQPENKLTNHRFYERINHFLEDDFIVIADTGDAIISTMDLFMPQNTDFIGQAFYLSIGYSIPACLGAAMADPLRRLMVFVGDGAFQMTAQELSTIIRYKLNPIIFLINNDGYTIERVIQDGAYNDIQPWKYHDIPHVFGESWSCEVSTEGELEAALVQAKANTDCVSFIEIYLDRFDCSPGLMRLGKALGKKA</sequence>
<comment type="cofactor">
    <cofactor evidence="2">
        <name>thiamine diphosphate</name>
        <dbReference type="ChEBI" id="CHEBI:58937"/>
    </cofactor>
</comment>
<dbReference type="EMBL" id="JAYGHG010000019">
    <property type="protein sequence ID" value="MEA5582182.1"/>
    <property type="molecule type" value="Genomic_DNA"/>
</dbReference>
<dbReference type="Pfam" id="PF02776">
    <property type="entry name" value="TPP_enzyme_N"/>
    <property type="match status" value="1"/>
</dbReference>
<dbReference type="InterPro" id="IPR047214">
    <property type="entry name" value="TPP_PDC_IPDC"/>
</dbReference>
<evidence type="ECO:0000256" key="6">
    <source>
        <dbReference type="ARBA" id="ARBA00022723"/>
    </source>
</evidence>
<gene>
    <name evidence="15" type="ORF">VB620_12620</name>
</gene>
<dbReference type="Pfam" id="PF00205">
    <property type="entry name" value="TPP_enzyme_M"/>
    <property type="match status" value="1"/>
</dbReference>
<feature type="domain" description="Thiamine pyrophosphate enzyme TPP-binding" evidence="13">
    <location>
        <begin position="398"/>
        <end position="527"/>
    </location>
</feature>
<dbReference type="SUPFAM" id="SSF52467">
    <property type="entry name" value="DHS-like NAD/FAD-binding domain"/>
    <property type="match status" value="1"/>
</dbReference>
<evidence type="ECO:0000256" key="9">
    <source>
        <dbReference type="ARBA" id="ARBA00023052"/>
    </source>
</evidence>
<dbReference type="Pfam" id="PF02775">
    <property type="entry name" value="TPP_enzyme_C"/>
    <property type="match status" value="1"/>
</dbReference>
<evidence type="ECO:0000313" key="16">
    <source>
        <dbReference type="Proteomes" id="UP001302120"/>
    </source>
</evidence>
<reference evidence="15 16" key="1">
    <citation type="submission" date="2023-12" db="EMBL/GenBank/DDBJ databases">
        <title>Baltic Sea Cyanobacteria.</title>
        <authorList>
            <person name="Delbaje E."/>
            <person name="Fewer D.P."/>
            <person name="Shishido T.K."/>
        </authorList>
    </citation>
    <scope>NUCLEOTIDE SEQUENCE [LARGE SCALE GENOMIC DNA]</scope>
    <source>
        <strain evidence="15 16">UHCC-0300</strain>
    </source>
</reference>
<dbReference type="Gene3D" id="3.40.50.1220">
    <property type="entry name" value="TPP-binding domain"/>
    <property type="match status" value="1"/>
</dbReference>
<dbReference type="CDD" id="cd02005">
    <property type="entry name" value="TPP_PDC_IPDC"/>
    <property type="match status" value="1"/>
</dbReference>
<keyword evidence="7" id="KW-0210">Decarboxylase</keyword>
<dbReference type="PROSITE" id="PS00187">
    <property type="entry name" value="TPP_ENZYMES"/>
    <property type="match status" value="1"/>
</dbReference>
<evidence type="ECO:0000256" key="7">
    <source>
        <dbReference type="ARBA" id="ARBA00022793"/>
    </source>
</evidence>
<evidence type="ECO:0000313" key="15">
    <source>
        <dbReference type="EMBL" id="MEA5582182.1"/>
    </source>
</evidence>
<evidence type="ECO:0000256" key="10">
    <source>
        <dbReference type="ARBA" id="ARBA00023239"/>
    </source>
</evidence>
<evidence type="ECO:0000259" key="13">
    <source>
        <dbReference type="Pfam" id="PF02775"/>
    </source>
</evidence>
<evidence type="ECO:0000256" key="2">
    <source>
        <dbReference type="ARBA" id="ARBA00001964"/>
    </source>
</evidence>
<accession>A0ABU5UF92</accession>
<name>A0ABU5UF92_9CYAN</name>
<evidence type="ECO:0000256" key="4">
    <source>
        <dbReference type="ARBA" id="ARBA00007812"/>
    </source>
</evidence>
<comment type="caution">
    <text evidence="15">The sequence shown here is derived from an EMBL/GenBank/DDBJ whole genome shotgun (WGS) entry which is preliminary data.</text>
</comment>
<dbReference type="InterPro" id="IPR029061">
    <property type="entry name" value="THDP-binding"/>
</dbReference>
<evidence type="ECO:0000256" key="11">
    <source>
        <dbReference type="RuleBase" id="RU362132"/>
    </source>
</evidence>